<keyword evidence="5 8" id="KW-1133">Transmembrane helix</keyword>
<dbReference type="InterPro" id="IPR001757">
    <property type="entry name" value="P_typ_ATPase"/>
</dbReference>
<dbReference type="GO" id="GO:0005524">
    <property type="term" value="F:ATP binding"/>
    <property type="evidence" value="ECO:0007669"/>
    <property type="project" value="UniProtKB-KW"/>
</dbReference>
<dbReference type="AlphaFoldDB" id="A0AAD5DYT3"/>
<accession>A0AAD5DYT3</accession>
<evidence type="ECO:0000313" key="11">
    <source>
        <dbReference type="EMBL" id="KAI7845546.1"/>
    </source>
</evidence>
<feature type="transmembrane region" description="Helical" evidence="8">
    <location>
        <begin position="160"/>
        <end position="183"/>
    </location>
</feature>
<evidence type="ECO:0000256" key="1">
    <source>
        <dbReference type="ARBA" id="ARBA00004141"/>
    </source>
</evidence>
<dbReference type="Gene3D" id="3.40.50.1000">
    <property type="entry name" value="HAD superfamily/HAD-like"/>
    <property type="match status" value="1"/>
</dbReference>
<dbReference type="InterPro" id="IPR059000">
    <property type="entry name" value="ATPase_P-type_domA"/>
</dbReference>
<dbReference type="InterPro" id="IPR023214">
    <property type="entry name" value="HAD_sf"/>
</dbReference>
<dbReference type="PANTHER" id="PTHR42861">
    <property type="entry name" value="CALCIUM-TRANSPORTING ATPASE"/>
    <property type="match status" value="1"/>
</dbReference>
<evidence type="ECO:0000313" key="12">
    <source>
        <dbReference type="Proteomes" id="UP001205105"/>
    </source>
</evidence>
<evidence type="ECO:0000256" key="2">
    <source>
        <dbReference type="ARBA" id="ARBA00022692"/>
    </source>
</evidence>
<dbReference type="Proteomes" id="UP001205105">
    <property type="component" value="Unassembled WGS sequence"/>
</dbReference>
<evidence type="ECO:0000259" key="9">
    <source>
        <dbReference type="Pfam" id="PF00122"/>
    </source>
</evidence>
<evidence type="ECO:0000259" key="10">
    <source>
        <dbReference type="Pfam" id="PF00689"/>
    </source>
</evidence>
<dbReference type="SUPFAM" id="SSF81653">
    <property type="entry name" value="Calcium ATPase, transduction domain A"/>
    <property type="match status" value="1"/>
</dbReference>
<keyword evidence="12" id="KW-1185">Reference proteome</keyword>
<gene>
    <name evidence="11" type="ORF">COHA_000966</name>
</gene>
<dbReference type="InterPro" id="IPR006068">
    <property type="entry name" value="ATPase_P-typ_cation-transptr_C"/>
</dbReference>
<keyword evidence="2 8" id="KW-0812">Transmembrane</keyword>
<dbReference type="InterPro" id="IPR023298">
    <property type="entry name" value="ATPase_P-typ_TM_dom_sf"/>
</dbReference>
<evidence type="ECO:0000256" key="3">
    <source>
        <dbReference type="ARBA" id="ARBA00022741"/>
    </source>
</evidence>
<feature type="region of interest" description="Disordered" evidence="7">
    <location>
        <begin position="397"/>
        <end position="471"/>
    </location>
</feature>
<evidence type="ECO:0000256" key="8">
    <source>
        <dbReference type="SAM" id="Phobius"/>
    </source>
</evidence>
<sequence>MKSTVAAAKLVGMVHLKATVVRSVIFHTAALLPVRGCAEERRIDQAYVVPGDCVRLTAGEMLPGDVRIMQARDLHIAQAALTGESMPAAKSARAERSSRHHAPTSLLDCRCLAFRGTHVVSGTGLGIVVATGSGCYIATMAEQLRRQKPANAFQLGVQRVSYLLIGFMAAMVPLVVISSGLMTRNWGQALLFGISVAVGLTPEMLPMVVNANLARGAISMAKQRVLVKRLDAVQNLGAMDILCCDKTGTLTMDEVMLARWLDYRGEESRQALLWAFLNARFQTGLRNLLDGAILETGRQQGVGSEVEKFSCVDELPFDFVRRRLSVANGPPLLVCKGALSETVQLCSSVLQGDEEVLPLDEGAREELLALGERLNQEGLRVLAVAVRELPDLETALSAAGTGTGTGASPPGTPLAPLTPSAPKEASRHGVHSGHIMHSVASPSTPPGAAGGGGSMLGDASPSGLQGASGGGSPLAFAAASRRSSMTSIATQRAVSVDDEQDLIFVGFLAFLDPPKETARQAVQELRDKSVELKVLTGDAVAVACKVCSELGMPVRATITGAELDKLGGSEFCAAVRRATVLGKLTPGQKARVVAALKGVGHTGISVDSGSDISKDAADVILLEKSLTVLAHGVDRGRLTHGNTIKVFSILVASAWLPFQPMRPVQLLTQNLLYDISQIAIPFDKMDASYLAVPRGWAARSIGWFMVCIGPVSSIFDIATFCLLWFVYGANSPERQALFQTGWFTVGILTQCLIVHMIRTERIPFLQEVAAWPVVLMSLLISGKPLQTCQVSCIGLALPYTPVGRVERFTALPPSFYAWVAATVLGYAVTVQLAKLLYMRRFRGWL</sequence>
<dbReference type="Gene3D" id="2.70.150.10">
    <property type="entry name" value="Calcium-transporting ATPase, cytoplasmic transduction domain A"/>
    <property type="match status" value="1"/>
</dbReference>
<dbReference type="Gene3D" id="1.20.1110.10">
    <property type="entry name" value="Calcium-transporting ATPase, transmembrane domain"/>
    <property type="match status" value="2"/>
</dbReference>
<dbReference type="NCBIfam" id="TIGR01494">
    <property type="entry name" value="ATPase_P-type"/>
    <property type="match status" value="1"/>
</dbReference>
<dbReference type="Pfam" id="PF00689">
    <property type="entry name" value="Cation_ATPase_C"/>
    <property type="match status" value="1"/>
</dbReference>
<evidence type="ECO:0000256" key="4">
    <source>
        <dbReference type="ARBA" id="ARBA00022840"/>
    </source>
</evidence>
<name>A0AAD5DYT3_9CHLO</name>
<feature type="transmembrane region" description="Helical" evidence="8">
    <location>
        <begin position="703"/>
        <end position="727"/>
    </location>
</feature>
<dbReference type="PROSITE" id="PS00154">
    <property type="entry name" value="ATPASE_E1_E2"/>
    <property type="match status" value="1"/>
</dbReference>
<dbReference type="Pfam" id="PF00122">
    <property type="entry name" value="E1-E2_ATPase"/>
    <property type="match status" value="1"/>
</dbReference>
<keyword evidence="6 8" id="KW-0472">Membrane</keyword>
<feature type="domain" description="P-type ATPase A" evidence="9">
    <location>
        <begin position="39"/>
        <end position="144"/>
    </location>
</feature>
<feature type="transmembrane region" description="Helical" evidence="8">
    <location>
        <begin position="189"/>
        <end position="214"/>
    </location>
</feature>
<feature type="transmembrane region" description="Helical" evidence="8">
    <location>
        <begin position="739"/>
        <end position="757"/>
    </location>
</feature>
<dbReference type="SUPFAM" id="SSF81665">
    <property type="entry name" value="Calcium ATPase, transmembrane domain M"/>
    <property type="match status" value="1"/>
</dbReference>
<keyword evidence="4" id="KW-0067">ATP-binding</keyword>
<dbReference type="GO" id="GO:0016020">
    <property type="term" value="C:membrane"/>
    <property type="evidence" value="ECO:0007669"/>
    <property type="project" value="UniProtKB-SubCell"/>
</dbReference>
<dbReference type="InterPro" id="IPR018303">
    <property type="entry name" value="ATPase_P-typ_P_site"/>
</dbReference>
<dbReference type="GO" id="GO:0016887">
    <property type="term" value="F:ATP hydrolysis activity"/>
    <property type="evidence" value="ECO:0007669"/>
    <property type="project" value="InterPro"/>
</dbReference>
<dbReference type="InterPro" id="IPR036412">
    <property type="entry name" value="HAD-like_sf"/>
</dbReference>
<feature type="domain" description="Cation-transporting P-type ATPase C-terminal" evidence="10">
    <location>
        <begin position="659"/>
        <end position="836"/>
    </location>
</feature>
<evidence type="ECO:0000256" key="7">
    <source>
        <dbReference type="SAM" id="MobiDB-lite"/>
    </source>
</evidence>
<comment type="caution">
    <text evidence="11">The sequence shown here is derived from an EMBL/GenBank/DDBJ whole genome shotgun (WGS) entry which is preliminary data.</text>
</comment>
<dbReference type="InterPro" id="IPR008250">
    <property type="entry name" value="ATPase_P-typ_transduc_dom_A_sf"/>
</dbReference>
<reference evidence="11" key="1">
    <citation type="submission" date="2020-11" db="EMBL/GenBank/DDBJ databases">
        <title>Chlorella ohadii genome sequencing and assembly.</title>
        <authorList>
            <person name="Murik O."/>
            <person name="Treves H."/>
            <person name="Kedem I."/>
            <person name="Shotland Y."/>
            <person name="Kaplan A."/>
        </authorList>
    </citation>
    <scope>NUCLEOTIDE SEQUENCE</scope>
    <source>
        <strain evidence="11">1</strain>
    </source>
</reference>
<dbReference type="Gene3D" id="3.40.1110.10">
    <property type="entry name" value="Calcium-transporting ATPase, cytoplasmic domain N"/>
    <property type="match status" value="2"/>
</dbReference>
<protein>
    <submittedName>
        <fullName evidence="11">Uncharacterized protein</fullName>
    </submittedName>
</protein>
<dbReference type="Pfam" id="PF13246">
    <property type="entry name" value="Cation_ATPase"/>
    <property type="match status" value="1"/>
</dbReference>
<evidence type="ECO:0000256" key="6">
    <source>
        <dbReference type="ARBA" id="ARBA00023136"/>
    </source>
</evidence>
<dbReference type="SUPFAM" id="SSF81660">
    <property type="entry name" value="Metal cation-transporting ATPase, ATP-binding domain N"/>
    <property type="match status" value="1"/>
</dbReference>
<keyword evidence="3" id="KW-0547">Nucleotide-binding</keyword>
<feature type="compositionally biased region" description="Low complexity" evidence="7">
    <location>
        <begin position="397"/>
        <end position="422"/>
    </location>
</feature>
<dbReference type="SUPFAM" id="SSF56784">
    <property type="entry name" value="HAD-like"/>
    <property type="match status" value="1"/>
</dbReference>
<feature type="transmembrane region" description="Helical" evidence="8">
    <location>
        <begin position="119"/>
        <end position="139"/>
    </location>
</feature>
<proteinExistence type="predicted"/>
<evidence type="ECO:0000256" key="5">
    <source>
        <dbReference type="ARBA" id="ARBA00022989"/>
    </source>
</evidence>
<dbReference type="EMBL" id="JADXDR010000016">
    <property type="protein sequence ID" value="KAI7845546.1"/>
    <property type="molecule type" value="Genomic_DNA"/>
</dbReference>
<comment type="subcellular location">
    <subcellularLocation>
        <location evidence="1">Membrane</location>
        <topology evidence="1">Multi-pass membrane protein</topology>
    </subcellularLocation>
</comment>
<feature type="transmembrane region" description="Helical" evidence="8">
    <location>
        <begin position="815"/>
        <end position="837"/>
    </location>
</feature>
<dbReference type="PRINTS" id="PR00119">
    <property type="entry name" value="CATATPASE"/>
</dbReference>
<dbReference type="InterPro" id="IPR023299">
    <property type="entry name" value="ATPase_P-typ_cyto_dom_N"/>
</dbReference>
<organism evidence="11 12">
    <name type="scientific">Chlorella ohadii</name>
    <dbReference type="NCBI Taxonomy" id="2649997"/>
    <lineage>
        <taxon>Eukaryota</taxon>
        <taxon>Viridiplantae</taxon>
        <taxon>Chlorophyta</taxon>
        <taxon>core chlorophytes</taxon>
        <taxon>Trebouxiophyceae</taxon>
        <taxon>Chlorellales</taxon>
        <taxon>Chlorellaceae</taxon>
        <taxon>Chlorella clade</taxon>
        <taxon>Chlorella</taxon>
    </lineage>
</organism>